<feature type="region of interest" description="Disordered" evidence="1">
    <location>
        <begin position="1"/>
        <end position="24"/>
    </location>
</feature>
<dbReference type="AlphaFoldDB" id="A0A834T4U1"/>
<dbReference type="EMBL" id="JAAIUW010000009">
    <property type="protein sequence ID" value="KAF7814890.1"/>
    <property type="molecule type" value="Genomic_DNA"/>
</dbReference>
<evidence type="ECO:0000256" key="1">
    <source>
        <dbReference type="SAM" id="MobiDB-lite"/>
    </source>
</evidence>
<dbReference type="Proteomes" id="UP000634136">
    <property type="component" value="Unassembled WGS sequence"/>
</dbReference>
<proteinExistence type="predicted"/>
<sequence length="83" mass="8883">MNFSKGGSSKGKKPMVSKSAPNSCPNCGKAHGGRPCLFGSNVCFTCGQTGHMLETVLKRSRQVKEQSLQLKGESLLSKVLRTL</sequence>
<gene>
    <name evidence="2" type="ORF">G2W53_028859</name>
</gene>
<name>A0A834T4U1_9FABA</name>
<comment type="caution">
    <text evidence="2">The sequence shown here is derived from an EMBL/GenBank/DDBJ whole genome shotgun (WGS) entry which is preliminary data.</text>
</comment>
<dbReference type="OrthoDB" id="1936908at2759"/>
<accession>A0A834T4U1</accession>
<protein>
    <submittedName>
        <fullName evidence="2">Transposon Ty3-G Gag-Pol polyprotein</fullName>
    </submittedName>
</protein>
<reference evidence="2" key="1">
    <citation type="submission" date="2020-09" db="EMBL/GenBank/DDBJ databases">
        <title>Genome-Enabled Discovery of Anthraquinone Biosynthesis in Senna tora.</title>
        <authorList>
            <person name="Kang S.-H."/>
            <person name="Pandey R.P."/>
            <person name="Lee C.-M."/>
            <person name="Sim J.-S."/>
            <person name="Jeong J.-T."/>
            <person name="Choi B.-S."/>
            <person name="Jung M."/>
            <person name="Ginzburg D."/>
            <person name="Zhao K."/>
            <person name="Won S.Y."/>
            <person name="Oh T.-J."/>
            <person name="Yu Y."/>
            <person name="Kim N.-H."/>
            <person name="Lee O.R."/>
            <person name="Lee T.-H."/>
            <person name="Bashyal P."/>
            <person name="Kim T.-S."/>
            <person name="Lee W.-H."/>
            <person name="Kawkins C."/>
            <person name="Kim C.-K."/>
            <person name="Kim J.S."/>
            <person name="Ahn B.O."/>
            <person name="Rhee S.Y."/>
            <person name="Sohng J.K."/>
        </authorList>
    </citation>
    <scope>NUCLEOTIDE SEQUENCE</scope>
    <source>
        <tissue evidence="2">Leaf</tissue>
    </source>
</reference>
<keyword evidence="3" id="KW-1185">Reference proteome</keyword>
<organism evidence="2 3">
    <name type="scientific">Senna tora</name>
    <dbReference type="NCBI Taxonomy" id="362788"/>
    <lineage>
        <taxon>Eukaryota</taxon>
        <taxon>Viridiplantae</taxon>
        <taxon>Streptophyta</taxon>
        <taxon>Embryophyta</taxon>
        <taxon>Tracheophyta</taxon>
        <taxon>Spermatophyta</taxon>
        <taxon>Magnoliopsida</taxon>
        <taxon>eudicotyledons</taxon>
        <taxon>Gunneridae</taxon>
        <taxon>Pentapetalae</taxon>
        <taxon>rosids</taxon>
        <taxon>fabids</taxon>
        <taxon>Fabales</taxon>
        <taxon>Fabaceae</taxon>
        <taxon>Caesalpinioideae</taxon>
        <taxon>Cassia clade</taxon>
        <taxon>Senna</taxon>
    </lineage>
</organism>
<evidence type="ECO:0000313" key="3">
    <source>
        <dbReference type="Proteomes" id="UP000634136"/>
    </source>
</evidence>
<evidence type="ECO:0000313" key="2">
    <source>
        <dbReference type="EMBL" id="KAF7814890.1"/>
    </source>
</evidence>